<evidence type="ECO:0000256" key="9">
    <source>
        <dbReference type="ARBA" id="ARBA00023136"/>
    </source>
</evidence>
<dbReference type="InterPro" id="IPR013783">
    <property type="entry name" value="Ig-like_fold"/>
</dbReference>
<dbReference type="Gene3D" id="2.10.25.10">
    <property type="entry name" value="Laminin"/>
    <property type="match status" value="6"/>
</dbReference>
<dbReference type="SUPFAM" id="SSF54511">
    <property type="entry name" value="GFP-like"/>
    <property type="match status" value="1"/>
</dbReference>
<evidence type="ECO:0000259" key="16">
    <source>
        <dbReference type="PROSITE" id="PS50993"/>
    </source>
</evidence>
<evidence type="ECO:0000256" key="12">
    <source>
        <dbReference type="ARBA" id="ARBA00023319"/>
    </source>
</evidence>
<feature type="domain" description="EGF-like" evidence="14">
    <location>
        <begin position="834"/>
        <end position="873"/>
    </location>
</feature>
<dbReference type="eggNOG" id="KOG4475">
    <property type="taxonomic scope" value="Eukaryota"/>
</dbReference>
<reference evidence="18" key="1">
    <citation type="submission" date="2003-08" db="EMBL/GenBank/DDBJ databases">
        <authorList>
            <person name="Birren B."/>
            <person name="Nusbaum C."/>
            <person name="Abebe A."/>
            <person name="Abouelleil A."/>
            <person name="Adekoya E."/>
            <person name="Ait-zahra M."/>
            <person name="Allen N."/>
            <person name="Allen T."/>
            <person name="An P."/>
            <person name="Anderson M."/>
            <person name="Anderson S."/>
            <person name="Arachchi H."/>
            <person name="Armbruster J."/>
            <person name="Bachantsang P."/>
            <person name="Baldwin J."/>
            <person name="Barry A."/>
            <person name="Bayul T."/>
            <person name="Blitshsteyn B."/>
            <person name="Bloom T."/>
            <person name="Blye J."/>
            <person name="Boguslavskiy L."/>
            <person name="Borowsky M."/>
            <person name="Boukhgalter B."/>
            <person name="Brunache A."/>
            <person name="Butler J."/>
            <person name="Calixte N."/>
            <person name="Calvo S."/>
            <person name="Camarata J."/>
            <person name="Campo K."/>
            <person name="Chang J."/>
            <person name="Cheshatsang Y."/>
            <person name="Citroen M."/>
            <person name="Collymore A."/>
            <person name="Considine T."/>
            <person name="Cook A."/>
            <person name="Cooke P."/>
            <person name="Corum B."/>
            <person name="Cuomo C."/>
            <person name="David R."/>
            <person name="Dawoe T."/>
            <person name="Degray S."/>
            <person name="Dodge S."/>
            <person name="Dooley K."/>
            <person name="Dorje P."/>
            <person name="Dorjee K."/>
            <person name="Dorris L."/>
            <person name="Duffey N."/>
            <person name="Dupes A."/>
            <person name="Elkins T."/>
            <person name="Engels R."/>
            <person name="Erickson J."/>
            <person name="Farina A."/>
            <person name="Faro S."/>
            <person name="Ferreira P."/>
            <person name="Fischer H."/>
            <person name="Fitzgerald M."/>
            <person name="Foley K."/>
            <person name="Gage D."/>
            <person name="Galagan J."/>
            <person name="Gearin G."/>
            <person name="Gnerre S."/>
            <person name="Gnirke A."/>
            <person name="Goyette A."/>
            <person name="Graham J."/>
            <person name="Grandbois E."/>
            <person name="Gyaltsen K."/>
            <person name="Hafez N."/>
            <person name="Hagopian D."/>
            <person name="Hagos B."/>
            <person name="Hall J."/>
            <person name="Hatcher B."/>
            <person name="Heller A."/>
            <person name="Higgins H."/>
            <person name="Honan T."/>
            <person name="Horn A."/>
            <person name="Houde N."/>
            <person name="Hughes L."/>
            <person name="Hulme W."/>
            <person name="Husby E."/>
            <person name="Iliev I."/>
            <person name="Jaffe D."/>
            <person name="Jones C."/>
            <person name="Kamal M."/>
            <person name="Kamat A."/>
            <person name="Kamvysselis M."/>
            <person name="Karlsson E."/>
            <person name="Kells C."/>
            <person name="Kieu A."/>
            <person name="Kisner P."/>
            <person name="Kodira C."/>
            <person name="Kulbokas E."/>
            <person name="Labutti K."/>
            <person name="Lama D."/>
            <person name="Landers T."/>
            <person name="Leger J."/>
            <person name="Levine S."/>
            <person name="Lewis D."/>
            <person name="Lewis T."/>
            <person name="Lindblad-toh K."/>
            <person name="Liu X."/>
            <person name="Lokyitsang T."/>
            <person name="Lokyitsang Y."/>
            <person name="Lucien O."/>
            <person name="Lui A."/>
            <person name="Ma L.J."/>
            <person name="Mabbitt R."/>
            <person name="Macdonald J."/>
            <person name="Maclean C."/>
            <person name="Major J."/>
            <person name="Manning J."/>
            <person name="Marabella R."/>
            <person name="Maru K."/>
            <person name="Matthews C."/>
            <person name="Mauceli E."/>
            <person name="Mccarthy M."/>
            <person name="Mcdonough S."/>
            <person name="Mcghee T."/>
            <person name="Meldrim J."/>
            <person name="Meneus L."/>
            <person name="Mesirov J."/>
            <person name="Mihalev A."/>
            <person name="Mihova T."/>
            <person name="Mikkelsen T."/>
            <person name="Mlenga V."/>
            <person name="Moru K."/>
            <person name="Mozes J."/>
            <person name="Mulrain L."/>
            <person name="Munson G."/>
            <person name="Naylor J."/>
            <person name="Newes C."/>
            <person name="Nguyen C."/>
            <person name="Nguyen N."/>
            <person name="Nguyen T."/>
            <person name="Nicol R."/>
            <person name="Nielsen C."/>
            <person name="Nizzari M."/>
            <person name="Norbu C."/>
            <person name="Norbu N."/>
            <person name="O'donnell P."/>
            <person name="Okoawo O."/>
            <person name="O'leary S."/>
            <person name="Omotosho B."/>
            <person name="O'neill K."/>
            <person name="Osman S."/>
            <person name="Parker S."/>
            <person name="Perrin D."/>
            <person name="Phunkhang P."/>
            <person name="Piqani B."/>
            <person name="Purcell S."/>
            <person name="Rachupka T."/>
            <person name="Ramasamy U."/>
            <person name="Rameau R."/>
            <person name="Ray V."/>
            <person name="Raymond C."/>
            <person name="Retta R."/>
            <person name="Richardson S."/>
            <person name="Rise C."/>
            <person name="Rodriguez J."/>
            <person name="Rogers J."/>
            <person name="Rogov P."/>
            <person name="Rutman M."/>
            <person name="Schupbach R."/>
            <person name="Seaman C."/>
            <person name="Settipalli S."/>
            <person name="Sharpe T."/>
            <person name="Sheridan J."/>
            <person name="Sherpa N."/>
            <person name="Shi J."/>
            <person name="Smirnov S."/>
            <person name="Smith C."/>
            <person name="Sougnez C."/>
            <person name="Spencer B."/>
            <person name="Stalker J."/>
            <person name="Stange-thomann N."/>
            <person name="Stavropoulos S."/>
            <person name="Stetson K."/>
            <person name="Stone C."/>
            <person name="Stone S."/>
            <person name="Stubbs M."/>
            <person name="Talamas J."/>
            <person name="Tchuinga P."/>
            <person name="Tenzing P."/>
            <person name="Tesfaye S."/>
            <person name="Theodore J."/>
            <person name="Thoulutsang Y."/>
            <person name="Topham K."/>
            <person name="Towey S."/>
            <person name="Tsamla T."/>
            <person name="Tsomo N."/>
            <person name="Vallee D."/>
            <person name="Vassiliev H."/>
            <person name="Venkataraman V."/>
            <person name="Vinson J."/>
            <person name="Vo A."/>
            <person name="Wade C."/>
            <person name="Wang S."/>
            <person name="Wangchuk T."/>
            <person name="Wangdi T."/>
            <person name="Whittaker C."/>
            <person name="Wilkinson J."/>
            <person name="Wu Y."/>
            <person name="Wyman D."/>
            <person name="Yadav S."/>
            <person name="Yang S."/>
            <person name="Yang X."/>
            <person name="Yeager S."/>
            <person name="Yee E."/>
            <person name="Young G."/>
            <person name="Zainoun J."/>
            <person name="Zembeck L."/>
            <person name="Zimmer A."/>
            <person name="Zody M."/>
            <person name="Lander E."/>
        </authorList>
    </citation>
    <scope>NUCLEOTIDE SEQUENCE [LARGE SCALE GENOMIC DNA]</scope>
</reference>
<dbReference type="PROSITE" id="PS50092">
    <property type="entry name" value="TSP1"/>
    <property type="match status" value="6"/>
</dbReference>
<dbReference type="SMART" id="SM00682">
    <property type="entry name" value="G2F"/>
    <property type="match status" value="1"/>
</dbReference>
<feature type="domain" description="Ig-like" evidence="15">
    <location>
        <begin position="1"/>
        <end position="72"/>
    </location>
</feature>
<dbReference type="GO" id="GO:0005509">
    <property type="term" value="F:calcium ion binding"/>
    <property type="evidence" value="ECO:0007669"/>
    <property type="project" value="InterPro"/>
</dbReference>
<dbReference type="InterPro" id="IPR026823">
    <property type="entry name" value="cEGF"/>
</dbReference>
<dbReference type="InterPro" id="IPR003598">
    <property type="entry name" value="Ig_sub2"/>
</dbReference>
<dbReference type="InterPro" id="IPR000884">
    <property type="entry name" value="TSP1_rpt"/>
</dbReference>
<dbReference type="FunFam" id="2.60.40.10:FF:000004">
    <property type="entry name" value="DCC isoform 1"/>
    <property type="match status" value="1"/>
</dbReference>
<dbReference type="InParanoid" id="H2YTM2"/>
<dbReference type="PROSITE" id="PS01187">
    <property type="entry name" value="EGF_CA"/>
    <property type="match status" value="1"/>
</dbReference>
<proteinExistence type="predicted"/>
<keyword evidence="18" id="KW-1185">Reference proteome</keyword>
<dbReference type="InterPro" id="IPR036179">
    <property type="entry name" value="Ig-like_dom_sf"/>
</dbReference>
<dbReference type="FunFam" id="2.20.100.10:FF:000007">
    <property type="entry name" value="Thrombospondin 1"/>
    <property type="match status" value="4"/>
</dbReference>
<dbReference type="PANTHER" id="PTHR22906">
    <property type="entry name" value="PROPERDIN"/>
    <property type="match status" value="1"/>
</dbReference>
<evidence type="ECO:0000256" key="6">
    <source>
        <dbReference type="ARBA" id="ARBA00022729"/>
    </source>
</evidence>
<dbReference type="SMART" id="SM00408">
    <property type="entry name" value="IGc2"/>
    <property type="match status" value="3"/>
</dbReference>
<dbReference type="InterPro" id="IPR013098">
    <property type="entry name" value="Ig_I-set"/>
</dbReference>
<dbReference type="Pfam" id="PF07474">
    <property type="entry name" value="G2F"/>
    <property type="match status" value="1"/>
</dbReference>
<dbReference type="SUPFAM" id="SSF82895">
    <property type="entry name" value="TSP-1 type 1 repeat"/>
    <property type="match status" value="6"/>
</dbReference>
<dbReference type="Gene3D" id="2.20.100.10">
    <property type="entry name" value="Thrombospondin type-1 (TSP1) repeat"/>
    <property type="match status" value="5"/>
</dbReference>
<evidence type="ECO:0000313" key="17">
    <source>
        <dbReference type="Ensembl" id="ENSCSAVP00000008682.1"/>
    </source>
</evidence>
<dbReference type="FunFam" id="2.20.100.10:FF:000001">
    <property type="entry name" value="semaphorin-5A isoform X1"/>
    <property type="match status" value="2"/>
</dbReference>
<dbReference type="Ensembl" id="ENSCSAVT00000008792.1">
    <property type="protein sequence ID" value="ENSCSAVP00000008682.1"/>
    <property type="gene ID" value="ENSCSAVG00000005157.1"/>
</dbReference>
<evidence type="ECO:0000256" key="4">
    <source>
        <dbReference type="ARBA" id="ARBA00022530"/>
    </source>
</evidence>
<evidence type="ECO:0000256" key="8">
    <source>
        <dbReference type="ARBA" id="ARBA00022837"/>
    </source>
</evidence>
<name>H2YTM2_CIOSA</name>
<dbReference type="PANTHER" id="PTHR22906:SF21">
    <property type="entry name" value="SEMA DOMAIN-CONTAINING PROTEIN"/>
    <property type="match status" value="1"/>
</dbReference>
<evidence type="ECO:0000313" key="18">
    <source>
        <dbReference type="Proteomes" id="UP000007875"/>
    </source>
</evidence>
<evidence type="ECO:0000259" key="14">
    <source>
        <dbReference type="PROSITE" id="PS50026"/>
    </source>
</evidence>
<dbReference type="Gene3D" id="2.40.155.10">
    <property type="entry name" value="Green fluorescent protein"/>
    <property type="match status" value="1"/>
</dbReference>
<dbReference type="STRING" id="51511.ENSCSAVP00000008682"/>
<dbReference type="SMART" id="SM00409">
    <property type="entry name" value="IG"/>
    <property type="match status" value="3"/>
</dbReference>
<dbReference type="InterPro" id="IPR049883">
    <property type="entry name" value="NOTCH1_EGF-like"/>
</dbReference>
<dbReference type="OMA" id="CTEDECA"/>
<feature type="domain" description="EGF-like" evidence="14">
    <location>
        <begin position="1047"/>
        <end position="1087"/>
    </location>
</feature>
<dbReference type="PRINTS" id="PR01705">
    <property type="entry name" value="TSP1REPEAT"/>
</dbReference>
<dbReference type="Pfam" id="PF07645">
    <property type="entry name" value="EGF_CA"/>
    <property type="match status" value="5"/>
</dbReference>
<keyword evidence="4" id="KW-0272">Extracellular matrix</keyword>
<dbReference type="Gene3D" id="2.60.40.10">
    <property type="entry name" value="Immunoglobulins"/>
    <property type="match status" value="3"/>
</dbReference>
<comment type="subcellular location">
    <subcellularLocation>
        <location evidence="1">Membrane</location>
    </subcellularLocation>
    <subcellularLocation>
        <location evidence="2">Secreted</location>
        <location evidence="2">Extracellular space</location>
        <location evidence="2">Extracellular matrix</location>
    </subcellularLocation>
</comment>
<dbReference type="InterPro" id="IPR003599">
    <property type="entry name" value="Ig_sub"/>
</dbReference>
<dbReference type="Proteomes" id="UP000007875">
    <property type="component" value="Unassembled WGS sequence"/>
</dbReference>
<evidence type="ECO:0000256" key="11">
    <source>
        <dbReference type="ARBA" id="ARBA00023180"/>
    </source>
</evidence>
<feature type="domain" description="Ig-like" evidence="15">
    <location>
        <begin position="77"/>
        <end position="161"/>
    </location>
</feature>
<dbReference type="GO" id="GO:0016020">
    <property type="term" value="C:membrane"/>
    <property type="evidence" value="ECO:0007669"/>
    <property type="project" value="UniProtKB-SubCell"/>
</dbReference>
<protein>
    <recommendedName>
        <fullName evidence="19">Hemicentin-1</fullName>
    </recommendedName>
</protein>
<dbReference type="InterPro" id="IPR000152">
    <property type="entry name" value="EGF-type_Asp/Asn_hydroxyl_site"/>
</dbReference>
<evidence type="ECO:0000256" key="5">
    <source>
        <dbReference type="ARBA" id="ARBA00022536"/>
    </source>
</evidence>
<dbReference type="Pfam" id="PF12662">
    <property type="entry name" value="cEGF"/>
    <property type="match status" value="1"/>
</dbReference>
<dbReference type="InterPro" id="IPR009017">
    <property type="entry name" value="GFP"/>
</dbReference>
<comment type="caution">
    <text evidence="13">Lacks conserved residue(s) required for the propagation of feature annotation.</text>
</comment>
<evidence type="ECO:0000256" key="13">
    <source>
        <dbReference type="PROSITE-ProRule" id="PRU00076"/>
    </source>
</evidence>
<evidence type="ECO:0000256" key="7">
    <source>
        <dbReference type="ARBA" id="ARBA00022737"/>
    </source>
</evidence>
<keyword evidence="3" id="KW-0964">Secreted</keyword>
<dbReference type="FunFam" id="2.10.25.10:FF:000014">
    <property type="entry name" value="Latent-transforming growth factor beta-binding protein 3"/>
    <property type="match status" value="1"/>
</dbReference>
<dbReference type="FunFam" id="2.10.25.10:FF:000139">
    <property type="entry name" value="Fibulin-1"/>
    <property type="match status" value="1"/>
</dbReference>
<dbReference type="FunFam" id="2.10.25.10:FF:000005">
    <property type="entry name" value="Fibrillin 2"/>
    <property type="match status" value="2"/>
</dbReference>
<keyword evidence="11" id="KW-0325">Glycoprotein</keyword>
<accession>H2YTM2</accession>
<dbReference type="InterPro" id="IPR001881">
    <property type="entry name" value="EGF-like_Ca-bd_dom"/>
</dbReference>
<dbReference type="FunFam" id="2.60.40.10:FF:000032">
    <property type="entry name" value="palladin isoform X1"/>
    <property type="match status" value="1"/>
</dbReference>
<dbReference type="InterPro" id="IPR000742">
    <property type="entry name" value="EGF"/>
</dbReference>
<dbReference type="SUPFAM" id="SSF57184">
    <property type="entry name" value="Growth factor receptor domain"/>
    <property type="match status" value="1"/>
</dbReference>
<dbReference type="Pfam" id="PF00090">
    <property type="entry name" value="TSP_1"/>
    <property type="match status" value="6"/>
</dbReference>
<evidence type="ECO:0000256" key="2">
    <source>
        <dbReference type="ARBA" id="ARBA00004498"/>
    </source>
</evidence>
<keyword evidence="6" id="KW-0732">Signal</keyword>
<feature type="domain" description="EGF-like" evidence="14">
    <location>
        <begin position="1004"/>
        <end position="1042"/>
    </location>
</feature>
<dbReference type="FunFam" id="2.10.25.10:FF:000352">
    <property type="entry name" value="Hemicentin 1"/>
    <property type="match status" value="1"/>
</dbReference>
<dbReference type="InterPro" id="IPR009030">
    <property type="entry name" value="Growth_fac_rcpt_cys_sf"/>
</dbReference>
<dbReference type="AlphaFoldDB" id="H2YTM2"/>
<evidence type="ECO:0000256" key="10">
    <source>
        <dbReference type="ARBA" id="ARBA00023157"/>
    </source>
</evidence>
<dbReference type="InterPro" id="IPR007110">
    <property type="entry name" value="Ig-like_dom"/>
</dbReference>
<dbReference type="InterPro" id="IPR006605">
    <property type="entry name" value="G2_nidogen/fibulin_G2F"/>
</dbReference>
<dbReference type="PROSITE" id="PS50835">
    <property type="entry name" value="IG_LIKE"/>
    <property type="match status" value="3"/>
</dbReference>
<dbReference type="PROSITE" id="PS50993">
    <property type="entry name" value="NIDOGEN_G2"/>
    <property type="match status" value="1"/>
</dbReference>
<dbReference type="Pfam" id="PF07679">
    <property type="entry name" value="I-set"/>
    <property type="match status" value="2"/>
</dbReference>
<dbReference type="SMART" id="SM00181">
    <property type="entry name" value="EGF"/>
    <property type="match status" value="7"/>
</dbReference>
<dbReference type="InterPro" id="IPR036383">
    <property type="entry name" value="TSP1_rpt_sf"/>
</dbReference>
<keyword evidence="12" id="KW-0393">Immunoglobulin domain</keyword>
<feature type="disulfide bond" evidence="13">
    <location>
        <begin position="838"/>
        <end position="848"/>
    </location>
</feature>
<sequence>DTLTLVCAAAGVPIPTITWKFNNQIVPGQATTPDVPGRSRLVIENIRRQDAGMYGCEARNPAGSRMAVAFVAVESPPRFIDELSPRQVDQLGGNSLLDCPVQADPDPSFRWTKDGLEVISSSRVHQFPNGSLVIYRTIMTDAGEYTCIAFNDAGSVDRKVSLVLEMAPRFVLVPENHIADAGNNVVLDCEAVGEPAPTISWTKGSRQLPQDDRYSVLRNNSLRIVASRLEDTGEYECLASNIMGLNQAKALLTVRVNGGFSIWRAWGACSTTCGAGLQVRHRACDNPAPANGGRDCTGSAVESKNCQQGPCPVNGGWSIWSPWEECSVSCGQGTRSRSRGCNNPPAQYGGIPCPGSDNERLTCVAPSCSVNGVWSIWGPWLPCSSTCGRGSQTRHRGCNNPAPSGGGFDCFGLDFSSRLCALQPCPVDGQWSPWGSWDVCSVSCGGGTRNRIRTCSEPFPVNGGRPCSGSSSQMDHCNVDPCSVNGEWGDWGSWSECSRSCGGGQMNRYRSCSNPTPRFGGRFCPGSDSDLQPCGLQSCPVDGQWSDWTSWGSCSTTCGTGEKTRRRLCNNPRPKFSGRWCAGDATQSDNCLEAYCHGGPREAQGIAFGTINDIPFGGSEISANGTNIGDDKTRIIAELDNIPPSVGPALKSQIAILSPIGWTMAREIQEAYNGYTLTGGEFNRDVMVEFASGDVVKMTHHVHGVNSQGKLQMDVSLEGTVPEVHLGTDIELKDYTEDYLQTDAGELYAYSDRLLVLDGYILPYTWNHSITYNSSRGLMPFLVETLSVTDIVVDYDEVLRTLRFQMDVQIGPGNPSDRCPTGFLLESSGRYCRDNNECSTNRPCSHTCTNVPGSFVCGCPDGFSMGPDGRNCEDVDECGTGQYICRPTTECLNTLGSYRCVIRCGFGLKRSENGRTCEDIDECQDSEDRVCSQVCHNTIGSYRCECRHGYRKRSGGRCIDINECRPGSRACRSDQRCENSDGGYRCIDDCPKGMEKNLFSVCVDIDECATGRHECGVGMQCQNTEGGYTCDCRPGFKASGIQPPCVDIDECRELSGICQYSCNNSLGSYSCLCPRGYRVADNGRNCEDIDECAEGLMHCLPNQMCFNKRGSVTCINTPCPPSYVRVSSNGYCLKQCVGRNCHTQPRYAIEYKTVALPFGIGANQDLVRLAVYTSDDQLHRNTRFVAKNTFQGPFDIRTSNHKGVVYTTRALNTARTYHLEAQATSFTYDNTRIEYQTKFIIYISVAGHRF</sequence>
<feature type="domain" description="EGF-like" evidence="14">
    <location>
        <begin position="919"/>
        <end position="959"/>
    </location>
</feature>
<dbReference type="CDD" id="cd00096">
    <property type="entry name" value="Ig"/>
    <property type="match status" value="1"/>
</dbReference>
<keyword evidence="7" id="KW-0677">Repeat</keyword>
<dbReference type="SUPFAM" id="SSF48726">
    <property type="entry name" value="Immunoglobulin"/>
    <property type="match status" value="3"/>
</dbReference>
<keyword evidence="10 13" id="KW-1015">Disulfide bond</keyword>
<dbReference type="PROSITE" id="PS00010">
    <property type="entry name" value="ASX_HYDROXYL"/>
    <property type="match status" value="4"/>
</dbReference>
<reference evidence="17" key="2">
    <citation type="submission" date="2025-08" db="UniProtKB">
        <authorList>
            <consortium name="Ensembl"/>
        </authorList>
    </citation>
    <scope>IDENTIFICATION</scope>
</reference>
<keyword evidence="8" id="KW-0106">Calcium</keyword>
<dbReference type="CDD" id="cd00054">
    <property type="entry name" value="EGF_CA"/>
    <property type="match status" value="5"/>
</dbReference>
<evidence type="ECO:0000256" key="1">
    <source>
        <dbReference type="ARBA" id="ARBA00004370"/>
    </source>
</evidence>
<reference evidence="17" key="3">
    <citation type="submission" date="2025-09" db="UniProtKB">
        <authorList>
            <consortium name="Ensembl"/>
        </authorList>
    </citation>
    <scope>IDENTIFICATION</scope>
</reference>
<evidence type="ECO:0008006" key="19">
    <source>
        <dbReference type="Google" id="ProtNLM"/>
    </source>
</evidence>
<dbReference type="SMART" id="SM00179">
    <property type="entry name" value="EGF_CA"/>
    <property type="match status" value="7"/>
</dbReference>
<evidence type="ECO:0000259" key="15">
    <source>
        <dbReference type="PROSITE" id="PS50835"/>
    </source>
</evidence>
<dbReference type="SMART" id="SM00209">
    <property type="entry name" value="TSP1"/>
    <property type="match status" value="6"/>
</dbReference>
<organism evidence="17 18">
    <name type="scientific">Ciona savignyi</name>
    <name type="common">Pacific transparent sea squirt</name>
    <dbReference type="NCBI Taxonomy" id="51511"/>
    <lineage>
        <taxon>Eukaryota</taxon>
        <taxon>Metazoa</taxon>
        <taxon>Chordata</taxon>
        <taxon>Tunicata</taxon>
        <taxon>Ascidiacea</taxon>
        <taxon>Phlebobranchia</taxon>
        <taxon>Cionidae</taxon>
        <taxon>Ciona</taxon>
    </lineage>
</organism>
<keyword evidence="9" id="KW-0472">Membrane</keyword>
<dbReference type="InterPro" id="IPR052065">
    <property type="entry name" value="Compl_asym_regulator"/>
</dbReference>
<dbReference type="PROSITE" id="PS50026">
    <property type="entry name" value="EGF_3"/>
    <property type="match status" value="4"/>
</dbReference>
<feature type="domain" description="Nidogen G2 beta-barrel" evidence="16">
    <location>
        <begin position="599"/>
        <end position="820"/>
    </location>
</feature>
<evidence type="ECO:0000256" key="3">
    <source>
        <dbReference type="ARBA" id="ARBA00022525"/>
    </source>
</evidence>
<dbReference type="GeneTree" id="ENSGT00440000038972"/>
<feature type="domain" description="Ig-like" evidence="15">
    <location>
        <begin position="168"/>
        <end position="253"/>
    </location>
</feature>
<dbReference type="PROSITE" id="PS01186">
    <property type="entry name" value="EGF_2"/>
    <property type="match status" value="3"/>
</dbReference>
<dbReference type="SUPFAM" id="SSF57196">
    <property type="entry name" value="EGF/Laminin"/>
    <property type="match status" value="3"/>
</dbReference>
<dbReference type="InterPro" id="IPR018097">
    <property type="entry name" value="EGF_Ca-bd_CS"/>
</dbReference>
<dbReference type="Pfam" id="PF13927">
    <property type="entry name" value="Ig_3"/>
    <property type="match status" value="1"/>
</dbReference>
<keyword evidence="5 13" id="KW-0245">EGF-like domain</keyword>